<dbReference type="Pfam" id="PF00026">
    <property type="entry name" value="Asp"/>
    <property type="match status" value="1"/>
</dbReference>
<feature type="domain" description="Peptidase A1" evidence="4">
    <location>
        <begin position="72"/>
        <end position="486"/>
    </location>
</feature>
<evidence type="ECO:0000256" key="3">
    <source>
        <dbReference type="SAM" id="SignalP"/>
    </source>
</evidence>
<dbReference type="PROSITE" id="PS51767">
    <property type="entry name" value="PEPTIDASE_A1"/>
    <property type="match status" value="1"/>
</dbReference>
<dbReference type="GO" id="GO:0004190">
    <property type="term" value="F:aspartic-type endopeptidase activity"/>
    <property type="evidence" value="ECO:0007669"/>
    <property type="project" value="InterPro"/>
</dbReference>
<dbReference type="eggNOG" id="ENOG502QXDS">
    <property type="taxonomic scope" value="Eukaryota"/>
</dbReference>
<keyword evidence="2" id="KW-0472">Membrane</keyword>
<name>A0A1G4H5H0_PLAVI</name>
<dbReference type="InterPro" id="IPR021109">
    <property type="entry name" value="Peptidase_aspartic_dom_sf"/>
</dbReference>
<accession>A0A1G4H5H0</accession>
<keyword evidence="2" id="KW-1133">Transmembrane helix</keyword>
<evidence type="ECO:0000256" key="1">
    <source>
        <dbReference type="ARBA" id="ARBA00007447"/>
    </source>
</evidence>
<dbReference type="EMBL" id="CAJZCX010000003">
    <property type="protein sequence ID" value="CAG9472419.1"/>
    <property type="molecule type" value="Genomic_DNA"/>
</dbReference>
<evidence type="ECO:0000313" key="9">
    <source>
        <dbReference type="Proteomes" id="UP000305196"/>
    </source>
</evidence>
<comment type="similarity">
    <text evidence="1">Belongs to the peptidase A1 family.</text>
</comment>
<dbReference type="AlphaFoldDB" id="A0A1G4H5H0"/>
<evidence type="ECO:0000259" key="4">
    <source>
        <dbReference type="PROSITE" id="PS51767"/>
    </source>
</evidence>
<dbReference type="EMBL" id="LT615269">
    <property type="protein sequence ID" value="SCO75591.1"/>
    <property type="molecule type" value="Genomic_DNA"/>
</dbReference>
<dbReference type="InterPro" id="IPR034164">
    <property type="entry name" value="Pepsin-like_dom"/>
</dbReference>
<feature type="signal peptide" evidence="3">
    <location>
        <begin position="1"/>
        <end position="26"/>
    </location>
</feature>
<dbReference type="CDD" id="cd05471">
    <property type="entry name" value="pepsin_like"/>
    <property type="match status" value="1"/>
</dbReference>
<keyword evidence="2" id="KW-0812">Transmembrane</keyword>
<evidence type="ECO:0000313" key="7">
    <source>
        <dbReference type="EMBL" id="SCO75591.1"/>
    </source>
</evidence>
<protein>
    <submittedName>
        <fullName evidence="5">(malaria parasite P. vivax) hypothetical protein</fullName>
    </submittedName>
    <submittedName>
        <fullName evidence="6">Aspartyl protease, putative</fullName>
    </submittedName>
</protein>
<sequence>MGRIAPLLLTLAELLLYAHNATVCSAYHLGEAARKKACKYGCTGKGNSLVEAKTQSEQDYFTLKLSEHNFRWSVRLLMGSKKTPLQLGVVTSTPITALYCSYNASARESDQMKDLKYGVNESEDVKYVGCKSRQCTAAQRGNSCAPINHFLKMIHEFGLRKKNCTSRFCSYINDMNFLNVDTQLDKRNMSVCSFSSTVGSEHIEGFYFKDSFYLHETVRCSYNYFGCLTQSDDLTFNNAISGFIGLAYNRADDMAHSKESPSMMHTLVQKSISKRNVFTLCFVEGGGFASFGGVNNEALRKTPAVSKLQMSSQHLEADAPLELVADQQAAPHQIVWLAYSDTSKDTYSLLLKEVNLVSGSKRVESAIGAVALVDSYSYFLSFPAEITAKLKTAVHSSCAGGANTCSEIINKGVFTLKNQGVADFPALELVFDDGKVLIEPQDYLIHEGDGVYRVLLNSEGTLKLGVPFFLNKYLIFDNERGKLGVGPSDCTYKMKETFPGVDLSTPEADSKGDPEDEDCTRESFFQANKLTILALTSLSVVGGLVGGVFFFC</sequence>
<dbReference type="GO" id="GO:0006508">
    <property type="term" value="P:proteolysis"/>
    <property type="evidence" value="ECO:0007669"/>
    <property type="project" value="UniProtKB-KW"/>
</dbReference>
<organism evidence="6 8">
    <name type="scientific">Plasmodium vivax</name>
    <name type="common">malaria parasite P. vivax</name>
    <dbReference type="NCBI Taxonomy" id="5855"/>
    <lineage>
        <taxon>Eukaryota</taxon>
        <taxon>Sar</taxon>
        <taxon>Alveolata</taxon>
        <taxon>Apicomplexa</taxon>
        <taxon>Aconoidasida</taxon>
        <taxon>Haemosporida</taxon>
        <taxon>Plasmodiidae</taxon>
        <taxon>Plasmodium</taxon>
        <taxon>Plasmodium (Plasmodium)</taxon>
    </lineage>
</organism>
<gene>
    <name evidence="7" type="ORF">PVC01_140058300</name>
    <name evidence="6" type="ORF">PVT01_140057800</name>
    <name evidence="5" type="ORF">PVW1_140058900</name>
</gene>
<dbReference type="Proteomes" id="UP000779233">
    <property type="component" value="Unassembled WGS sequence"/>
</dbReference>
<reference evidence="8 9" key="1">
    <citation type="submission" date="2016-07" db="EMBL/GenBank/DDBJ databases">
        <authorList>
            <consortium name="Pathogen Informatics"/>
        </authorList>
    </citation>
    <scope>NUCLEOTIDE SEQUENCE [LARGE SCALE GENOMIC DNA]</scope>
    <source>
        <strain evidence="5">PvW1</strain>
    </source>
</reference>
<dbReference type="InterPro" id="IPR001461">
    <property type="entry name" value="Aspartic_peptidase_A1"/>
</dbReference>
<proteinExistence type="inferred from homology"/>
<dbReference type="VEuPathDB" id="PlasmoDB:PVW1_140058900"/>
<dbReference type="VEuPathDB" id="PlasmoDB:PVX_100670"/>
<feature type="transmembrane region" description="Helical" evidence="2">
    <location>
        <begin position="530"/>
        <end position="551"/>
    </location>
</feature>
<evidence type="ECO:0000313" key="5">
    <source>
        <dbReference type="EMBL" id="CAG9472419.1"/>
    </source>
</evidence>
<dbReference type="InterPro" id="IPR033121">
    <property type="entry name" value="PEPTIDASE_A1"/>
</dbReference>
<keyword evidence="3" id="KW-0732">Signal</keyword>
<dbReference type="VEuPathDB" id="PlasmoDB:PVPAM_140060800"/>
<dbReference type="VEuPathDB" id="PlasmoDB:PVP01_1452500"/>
<evidence type="ECO:0000313" key="8">
    <source>
        <dbReference type="Proteomes" id="UP000196402"/>
    </source>
</evidence>
<keyword evidence="6" id="KW-0645">Protease</keyword>
<feature type="chain" id="PRO_5010949445" evidence="3">
    <location>
        <begin position="27"/>
        <end position="552"/>
    </location>
</feature>
<evidence type="ECO:0000256" key="2">
    <source>
        <dbReference type="SAM" id="Phobius"/>
    </source>
</evidence>
<dbReference type="SUPFAM" id="SSF50630">
    <property type="entry name" value="Acid proteases"/>
    <property type="match status" value="1"/>
</dbReference>
<dbReference type="Proteomes" id="UP000305196">
    <property type="component" value="Chromosome 14"/>
</dbReference>
<dbReference type="Proteomes" id="UP000196402">
    <property type="component" value="Chromosome 14"/>
</dbReference>
<dbReference type="EMBL" id="LT615252">
    <property type="protein sequence ID" value="SCO70100.1"/>
    <property type="molecule type" value="Genomic_DNA"/>
</dbReference>
<keyword evidence="6" id="KW-0378">Hydrolase</keyword>
<dbReference type="PANTHER" id="PTHR47965">
    <property type="entry name" value="ASPARTYL PROTEASE-RELATED"/>
    <property type="match status" value="1"/>
</dbReference>
<evidence type="ECO:0000313" key="6">
    <source>
        <dbReference type="EMBL" id="SCO70100.1"/>
    </source>
</evidence>
<dbReference type="Gene3D" id="2.40.70.10">
    <property type="entry name" value="Acid Proteases"/>
    <property type="match status" value="2"/>
</dbReference>